<dbReference type="EMBL" id="LFYT02000028">
    <property type="protein sequence ID" value="PVE41519.1"/>
    <property type="molecule type" value="Genomic_DNA"/>
</dbReference>
<dbReference type="Pfam" id="PF00156">
    <property type="entry name" value="Pribosyltran"/>
    <property type="match status" value="1"/>
</dbReference>
<gene>
    <name evidence="2" type="ORF">H663_016680</name>
</gene>
<evidence type="ECO:0000313" key="2">
    <source>
        <dbReference type="EMBL" id="PVE41519.1"/>
    </source>
</evidence>
<name>A0A2T7UA36_9BURK</name>
<organism evidence="2 3">
    <name type="scientific">Limnohabitans planktonicus II-D5</name>
    <dbReference type="NCBI Taxonomy" id="1293045"/>
    <lineage>
        <taxon>Bacteria</taxon>
        <taxon>Pseudomonadati</taxon>
        <taxon>Pseudomonadota</taxon>
        <taxon>Betaproteobacteria</taxon>
        <taxon>Burkholderiales</taxon>
        <taxon>Comamonadaceae</taxon>
        <taxon>Limnohabitans</taxon>
    </lineage>
</organism>
<dbReference type="Proteomes" id="UP000037507">
    <property type="component" value="Unassembled WGS sequence"/>
</dbReference>
<dbReference type="STRING" id="1293045.H663_16135"/>
<feature type="domain" description="Phosphoribosyltransferase" evidence="1">
    <location>
        <begin position="10"/>
        <end position="189"/>
    </location>
</feature>
<accession>A0A2T7UA36</accession>
<dbReference type="AlphaFoldDB" id="A0A2T7UA36"/>
<evidence type="ECO:0000259" key="1">
    <source>
        <dbReference type="Pfam" id="PF00156"/>
    </source>
</evidence>
<keyword evidence="3" id="KW-1185">Reference proteome</keyword>
<evidence type="ECO:0000313" key="3">
    <source>
        <dbReference type="Proteomes" id="UP000037507"/>
    </source>
</evidence>
<dbReference type="InterPro" id="IPR000836">
    <property type="entry name" value="PRTase_dom"/>
</dbReference>
<protein>
    <submittedName>
        <fullName evidence="2">Phosphoribosyl transferase</fullName>
    </submittedName>
</protein>
<dbReference type="CDD" id="cd06223">
    <property type="entry name" value="PRTases_typeI"/>
    <property type="match status" value="1"/>
</dbReference>
<keyword evidence="2" id="KW-0808">Transferase</keyword>
<proteinExistence type="predicted"/>
<reference evidence="2" key="1">
    <citation type="submission" date="2017-04" db="EMBL/GenBank/DDBJ databases">
        <title>Unexpected and diverse lifestyles within the genus Limnohabitans.</title>
        <authorList>
            <person name="Kasalicky V."/>
            <person name="Mehrshad M."/>
            <person name="Andrei S.-A."/>
            <person name="Salcher M."/>
            <person name="Kratochvilova H."/>
            <person name="Simek K."/>
            <person name="Ghai R."/>
        </authorList>
    </citation>
    <scope>NUCLEOTIDE SEQUENCE [LARGE SCALE GENOMIC DNA]</scope>
    <source>
        <strain evidence="2">II-D5</strain>
    </source>
</reference>
<dbReference type="Gene3D" id="3.30.1310.20">
    <property type="entry name" value="PRTase-like"/>
    <property type="match status" value="1"/>
</dbReference>
<comment type="caution">
    <text evidence="2">The sequence shown here is derived from an EMBL/GenBank/DDBJ whole genome shotgun (WGS) entry which is preliminary data.</text>
</comment>
<sequence length="212" mass="23195">MFKDRLDAAQQLAHALLAYRGQHPLILAIPRGAVPMGQWIARQLEGELDVVLVRKLRAPHQDELAVGAMDEHGNAFIAPWAHEVGADAAYLDLEKARQMHTLRQRRALYTPVRPPIDPKGRLVIVVDDGLATGATMLAALQAVRRQAPAKLVCAIPVASAHALRQVQELADDTVCLSTPDDFQAVAQFYRHFPTVEDSEAVAVLGAQLPPQF</sequence>
<dbReference type="GO" id="GO:0016740">
    <property type="term" value="F:transferase activity"/>
    <property type="evidence" value="ECO:0007669"/>
    <property type="project" value="UniProtKB-KW"/>
</dbReference>
<dbReference type="RefSeq" id="WP_053175121.1">
    <property type="nucleotide sequence ID" value="NZ_LFYT02000028.1"/>
</dbReference>
<dbReference type="SUPFAM" id="SSF53271">
    <property type="entry name" value="PRTase-like"/>
    <property type="match status" value="1"/>
</dbReference>
<dbReference type="Gene3D" id="3.40.50.2020">
    <property type="match status" value="1"/>
</dbReference>
<dbReference type="OrthoDB" id="9810066at2"/>
<dbReference type="InterPro" id="IPR029057">
    <property type="entry name" value="PRTase-like"/>
</dbReference>